<feature type="compositionally biased region" description="Low complexity" evidence="3">
    <location>
        <begin position="434"/>
        <end position="444"/>
    </location>
</feature>
<dbReference type="Gene3D" id="1.10.1240.40">
    <property type="entry name" value="ENT domain"/>
    <property type="match status" value="1"/>
</dbReference>
<feature type="compositionally biased region" description="Low complexity" evidence="3">
    <location>
        <begin position="404"/>
        <end position="424"/>
    </location>
</feature>
<feature type="compositionally biased region" description="Gly residues" evidence="3">
    <location>
        <begin position="213"/>
        <end position="238"/>
    </location>
</feature>
<feature type="compositionally biased region" description="Low complexity" evidence="3">
    <location>
        <begin position="732"/>
        <end position="775"/>
    </location>
</feature>
<evidence type="ECO:0000256" key="3">
    <source>
        <dbReference type="SAM" id="MobiDB-lite"/>
    </source>
</evidence>
<dbReference type="InterPro" id="IPR033482">
    <property type="entry name" value="EMSY"/>
</dbReference>
<accession>A0A8J4YQM6</accession>
<feature type="region of interest" description="Disordered" evidence="3">
    <location>
        <begin position="723"/>
        <end position="775"/>
    </location>
</feature>
<feature type="region of interest" description="Disordered" evidence="3">
    <location>
        <begin position="196"/>
        <end position="297"/>
    </location>
</feature>
<dbReference type="Pfam" id="PF03735">
    <property type="entry name" value="ENT"/>
    <property type="match status" value="1"/>
</dbReference>
<dbReference type="GO" id="GO:0006355">
    <property type="term" value="P:regulation of DNA-templated transcription"/>
    <property type="evidence" value="ECO:0007669"/>
    <property type="project" value="InterPro"/>
</dbReference>
<dbReference type="AlphaFoldDB" id="A0A8J4YQM6"/>
<dbReference type="PROSITE" id="PS51138">
    <property type="entry name" value="ENT"/>
    <property type="match status" value="1"/>
</dbReference>
<comment type="caution">
    <text evidence="5">The sequence shown here is derived from an EMBL/GenBank/DDBJ whole genome shotgun (WGS) entry which is preliminary data.</text>
</comment>
<organism evidence="5 6">
    <name type="scientific">Chionoecetes opilio</name>
    <name type="common">Atlantic snow crab</name>
    <name type="synonym">Cancer opilio</name>
    <dbReference type="NCBI Taxonomy" id="41210"/>
    <lineage>
        <taxon>Eukaryota</taxon>
        <taxon>Metazoa</taxon>
        <taxon>Ecdysozoa</taxon>
        <taxon>Arthropoda</taxon>
        <taxon>Crustacea</taxon>
        <taxon>Multicrustacea</taxon>
        <taxon>Malacostraca</taxon>
        <taxon>Eumalacostraca</taxon>
        <taxon>Eucarida</taxon>
        <taxon>Decapoda</taxon>
        <taxon>Pleocyemata</taxon>
        <taxon>Brachyura</taxon>
        <taxon>Eubrachyura</taxon>
        <taxon>Majoidea</taxon>
        <taxon>Majidae</taxon>
        <taxon>Chionoecetes</taxon>
    </lineage>
</organism>
<dbReference type="SMART" id="SM01191">
    <property type="entry name" value="ENT"/>
    <property type="match status" value="1"/>
</dbReference>
<dbReference type="InterPro" id="IPR005491">
    <property type="entry name" value="ENT_dom"/>
</dbReference>
<dbReference type="OrthoDB" id="10035579at2759"/>
<feature type="region of interest" description="Disordered" evidence="3">
    <location>
        <begin position="391"/>
        <end position="471"/>
    </location>
</feature>
<evidence type="ECO:0000313" key="5">
    <source>
        <dbReference type="EMBL" id="KAG0728649.1"/>
    </source>
</evidence>
<evidence type="ECO:0000256" key="2">
    <source>
        <dbReference type="ARBA" id="ARBA00023242"/>
    </source>
</evidence>
<proteinExistence type="predicted"/>
<dbReference type="PANTHER" id="PTHR16500">
    <property type="entry name" value="BRCA2-INTERACTING TRANSCRIPTIONAL REPRESSOR EMSY"/>
    <property type="match status" value="1"/>
</dbReference>
<reference evidence="5" key="1">
    <citation type="submission" date="2020-07" db="EMBL/GenBank/DDBJ databases">
        <title>The High-quality genome of the commercially important snow crab, Chionoecetes opilio.</title>
        <authorList>
            <person name="Jeong J.-H."/>
            <person name="Ryu S."/>
        </authorList>
    </citation>
    <scope>NUCLEOTIDE SEQUENCE</scope>
    <source>
        <strain evidence="5">MADBK_172401_WGS</strain>
        <tissue evidence="5">Digestive gland</tissue>
    </source>
</reference>
<feature type="region of interest" description="Disordered" evidence="3">
    <location>
        <begin position="143"/>
        <end position="164"/>
    </location>
</feature>
<dbReference type="GO" id="GO:0005654">
    <property type="term" value="C:nucleoplasm"/>
    <property type="evidence" value="ECO:0007669"/>
    <property type="project" value="TreeGrafter"/>
</dbReference>
<feature type="compositionally biased region" description="Low complexity" evidence="3">
    <location>
        <begin position="451"/>
        <end position="471"/>
    </location>
</feature>
<dbReference type="Proteomes" id="UP000770661">
    <property type="component" value="Unassembled WGS sequence"/>
</dbReference>
<evidence type="ECO:0000313" key="6">
    <source>
        <dbReference type="Proteomes" id="UP000770661"/>
    </source>
</evidence>
<feature type="domain" description="ENT" evidence="4">
    <location>
        <begin position="22"/>
        <end position="106"/>
    </location>
</feature>
<sequence>MDFGYKLPNKWPRLLDLTKDECRKALRALELTTYSQVVSVLRAQGELTKEKKKLLNDLQTMFSISLERHRAEIRRAVNDEKLTTIADTLAGPNTGVEWAVEGRRLVPLMPRVPPQTAYTALATRMALLYYGINAKMPPPASTAHYGKMDDLGAESGDTDSEEETDGLRFIPGAMVPPQYNSDQGSYTTLPLSQARITKLPPKENREIPTTTSGGSGGPVVGGGVGGVGGAGNTGAGGGSDKRKRKRSSSDHPLPPPPPPPPPPTPPAPPSRDLPPTPGTPTKQVTGISRPLPGPPMKITVTGNITRGTSGTPVSTLGGHTQKVILVSTSGASGVGGGVYQRSLSVPVMKGGTGTAPAVMRGVSAQSSATPVSQLQTGSNMGSGNMIVPSTYPSSGLHGAGGMAPGAEASGGSSGSNVSSGSHTSTLPSFPGGPPSVVGAASGPPTKIITHTVGSAGATGTAGNTTSTPPSAPTSIITTAITTGVTQGPSATGRIVGRTPILPPTSPQGTGAPLYVVTTNSGTITVVTRTVAAGQGTGPRVVTVNTINAPKSSVSSVRTPTPATVVSVGPKTIQTVRVTPQGQGPPGLRPVLGATKSNVIVVHKGAPSPGTRPMSIQGIRDVPTKITIGKTFSSSTVAPVLQKPPPVVRGPLTNPSVAPASTSASQNNIIVVDLSPESSNVNNTSALADILQVTVLPFEEKKFCWVASVSKGRLVIQGQHHKIVDPDSPTVVNSGETPSTSNSGSTGSSSNTRNLTTTATSSTSTTDSTTSPEGTSMASLMAGLASQLPGAHLDEGGLAPVGELDPVTGLFYNPSSMVVRDRGHRGRAEAEALFVMGVKWHTRSRIWLRPSLPLHPRHALDAPSSAAPFVPQGYGYSTLRCYYALLEHLPRWPRPGGLSLDP</sequence>
<evidence type="ECO:0000256" key="1">
    <source>
        <dbReference type="ARBA" id="ARBA00004123"/>
    </source>
</evidence>
<name>A0A8J4YQM6_CHIOP</name>
<dbReference type="SUPFAM" id="SSF158639">
    <property type="entry name" value="ENT-like"/>
    <property type="match status" value="1"/>
</dbReference>
<dbReference type="InterPro" id="IPR036142">
    <property type="entry name" value="ENT_dom-like_sf"/>
</dbReference>
<protein>
    <submittedName>
        <fullName evidence="5">BRCA2-interacting transcriptional repressor EMSY</fullName>
    </submittedName>
</protein>
<feature type="region of interest" description="Disordered" evidence="3">
    <location>
        <begin position="484"/>
        <end position="506"/>
    </location>
</feature>
<dbReference type="EMBL" id="JACEEZ010001955">
    <property type="protein sequence ID" value="KAG0728649.1"/>
    <property type="molecule type" value="Genomic_DNA"/>
</dbReference>
<comment type="subcellular location">
    <subcellularLocation>
        <location evidence="1">Nucleus</location>
    </subcellularLocation>
</comment>
<evidence type="ECO:0000259" key="4">
    <source>
        <dbReference type="PROSITE" id="PS51138"/>
    </source>
</evidence>
<keyword evidence="2" id="KW-0539">Nucleus</keyword>
<gene>
    <name evidence="5" type="primary">emsy</name>
    <name evidence="5" type="ORF">GWK47_032045</name>
</gene>
<feature type="compositionally biased region" description="Pro residues" evidence="3">
    <location>
        <begin position="252"/>
        <end position="278"/>
    </location>
</feature>
<keyword evidence="6" id="KW-1185">Reference proteome</keyword>
<dbReference type="PANTHER" id="PTHR16500:SF3">
    <property type="entry name" value="BRCA2-INTERACTING TRANSCRIPTIONAL REPRESSOR EMSY"/>
    <property type="match status" value="1"/>
</dbReference>